<evidence type="ECO:0000259" key="4">
    <source>
        <dbReference type="PROSITE" id="PS50097"/>
    </source>
</evidence>
<dbReference type="GO" id="GO:0007264">
    <property type="term" value="P:small GTPase-mediated signal transduction"/>
    <property type="evidence" value="ECO:0007669"/>
    <property type="project" value="InterPro"/>
</dbReference>
<evidence type="ECO:0000313" key="6">
    <source>
        <dbReference type="Proteomes" id="UP000245119"/>
    </source>
</evidence>
<dbReference type="SMART" id="SM00175">
    <property type="entry name" value="RAB"/>
    <property type="match status" value="1"/>
</dbReference>
<dbReference type="SMART" id="SM00174">
    <property type="entry name" value="RHO"/>
    <property type="match status" value="1"/>
</dbReference>
<dbReference type="Pfam" id="PF00651">
    <property type="entry name" value="BTB"/>
    <property type="match status" value="2"/>
</dbReference>
<dbReference type="GO" id="GO:0003924">
    <property type="term" value="F:GTPase activity"/>
    <property type="evidence" value="ECO:0007669"/>
    <property type="project" value="InterPro"/>
</dbReference>
<keyword evidence="1" id="KW-0547">Nucleotide-binding</keyword>
<dbReference type="InterPro" id="IPR000210">
    <property type="entry name" value="BTB/POZ_dom"/>
</dbReference>
<feature type="region of interest" description="Disordered" evidence="3">
    <location>
        <begin position="283"/>
        <end position="324"/>
    </location>
</feature>
<protein>
    <recommendedName>
        <fullName evidence="4">BTB domain-containing protein</fullName>
    </recommendedName>
</protein>
<dbReference type="PANTHER" id="PTHR24072">
    <property type="entry name" value="RHO FAMILY GTPASE"/>
    <property type="match status" value="1"/>
</dbReference>
<dbReference type="InterPro" id="IPR001806">
    <property type="entry name" value="Small_GTPase"/>
</dbReference>
<comment type="caution">
    <text evidence="5">The sequence shown here is derived from an EMBL/GenBank/DDBJ whole genome shotgun (WGS) entry which is preliminary data.</text>
</comment>
<dbReference type="EMBL" id="PZQS01000005">
    <property type="protein sequence ID" value="PVD30650.1"/>
    <property type="molecule type" value="Genomic_DNA"/>
</dbReference>
<dbReference type="PROSITE" id="PS50097">
    <property type="entry name" value="BTB"/>
    <property type="match status" value="2"/>
</dbReference>
<feature type="compositionally biased region" description="Polar residues" evidence="3">
    <location>
        <begin position="306"/>
        <end position="324"/>
    </location>
</feature>
<dbReference type="InterPro" id="IPR027417">
    <property type="entry name" value="P-loop_NTPase"/>
</dbReference>
<dbReference type="Pfam" id="PF00071">
    <property type="entry name" value="Ras"/>
    <property type="match status" value="1"/>
</dbReference>
<dbReference type="AlphaFoldDB" id="A0A2T7PB52"/>
<dbReference type="STRING" id="400727.A0A2T7PB52"/>
<dbReference type="PROSITE" id="PS51419">
    <property type="entry name" value="RAB"/>
    <property type="match status" value="1"/>
</dbReference>
<evidence type="ECO:0000256" key="3">
    <source>
        <dbReference type="SAM" id="MobiDB-lite"/>
    </source>
</evidence>
<dbReference type="Gene3D" id="3.30.710.10">
    <property type="entry name" value="Potassium Channel Kv1.1, Chain A"/>
    <property type="match status" value="2"/>
</dbReference>
<feature type="domain" description="BTB" evidence="4">
    <location>
        <begin position="452"/>
        <end position="514"/>
    </location>
</feature>
<feature type="domain" description="BTB" evidence="4">
    <location>
        <begin position="220"/>
        <end position="250"/>
    </location>
</feature>
<dbReference type="PROSITE" id="PS51420">
    <property type="entry name" value="RHO"/>
    <property type="match status" value="1"/>
</dbReference>
<evidence type="ECO:0000256" key="1">
    <source>
        <dbReference type="ARBA" id="ARBA00022741"/>
    </source>
</evidence>
<dbReference type="InterPro" id="IPR011333">
    <property type="entry name" value="SKP1/BTB/POZ_sf"/>
</dbReference>
<dbReference type="CDD" id="cd18186">
    <property type="entry name" value="BTB_POZ_ZBTB_KLHL-like"/>
    <property type="match status" value="1"/>
</dbReference>
<dbReference type="PROSITE" id="PS51421">
    <property type="entry name" value="RAS"/>
    <property type="match status" value="1"/>
</dbReference>
<gene>
    <name evidence="5" type="ORF">C0Q70_09923</name>
</gene>
<dbReference type="GO" id="GO:0005525">
    <property type="term" value="F:GTP binding"/>
    <property type="evidence" value="ECO:0007669"/>
    <property type="project" value="UniProtKB-KW"/>
</dbReference>
<proteinExistence type="predicted"/>
<reference evidence="5 6" key="1">
    <citation type="submission" date="2018-04" db="EMBL/GenBank/DDBJ databases">
        <title>The genome of golden apple snail Pomacea canaliculata provides insight into stress tolerance and invasive adaptation.</title>
        <authorList>
            <person name="Liu C."/>
            <person name="Liu B."/>
            <person name="Ren Y."/>
            <person name="Zhang Y."/>
            <person name="Wang H."/>
            <person name="Li S."/>
            <person name="Jiang F."/>
            <person name="Yin L."/>
            <person name="Zhang G."/>
            <person name="Qian W."/>
            <person name="Fan W."/>
        </authorList>
    </citation>
    <scope>NUCLEOTIDE SEQUENCE [LARGE SCALE GENOMIC DNA]</scope>
    <source>
        <strain evidence="5">SZHN2017</strain>
        <tissue evidence="5">Muscle</tissue>
    </source>
</reference>
<dbReference type="InterPro" id="IPR003578">
    <property type="entry name" value="Small_GTPase_Rho"/>
</dbReference>
<sequence>MVVHEKKQSCVEGVSVVRVMEKSWCEVDGIQVSLRLWDTFGYHDKDRAFAYKGADVVLLCFSTVCPGSLRNVKAVWFPEIQRSCPSTPIILVGTQADLRYLYNDLAYLSLQKGMMYRRIFDKDIVTPAMGRETARDINSPFYETSVLTKFGVDDVFINCARAALVERRKLRFWSTQLRRVQRPLPPKPMPLPLPTMPQIVVPNHQATCNLEPLLYEQYECDVALRAQETCFEAHRVVLAVSSKIFKELFSCRDLLNLTARYRSSSQLDGLQEIALTNIAATSSSDSLPKSRGDFSISPEAPVSPRALSSSDGESPSPTPVENTNTRQYPLLVSYSHPAFASVEVKFHSDPFNPAQSSLMTFVTLHPDITSRAFHWVLEFLYTGHICEVTDQGSVCELQRAAELLGLSSLLKGLDNRKLPDGEFLNAQLQKQIQKAKYHRLRNLSLNTDGFLTDVIFQVDDGQVSAHRVLLMAGCEMMHAMFSNHFLEYSVDVIPFYGINCNTFRTLMEYIYTGETTSIGSADGLSLIVIANQLCLPHLVCKTEAFLHNARQLAQWCEKFLSVRYQEVVQQHYKLFRNLPKDIQENIERQRWPPVWYLQEMEYYDQQTGDYLRNQKQKEREDNSRGCFCFSRRPHHQLDHPA</sequence>
<evidence type="ECO:0000256" key="2">
    <source>
        <dbReference type="ARBA" id="ARBA00023134"/>
    </source>
</evidence>
<keyword evidence="2" id="KW-0342">GTP-binding</keyword>
<dbReference type="PRINTS" id="PR00449">
    <property type="entry name" value="RASTRNSFRMNG"/>
</dbReference>
<evidence type="ECO:0000313" key="5">
    <source>
        <dbReference type="EMBL" id="PVD30650.1"/>
    </source>
</evidence>
<dbReference type="SMART" id="SM00225">
    <property type="entry name" value="BTB"/>
    <property type="match status" value="2"/>
</dbReference>
<dbReference type="Proteomes" id="UP000245119">
    <property type="component" value="Linkage Group LG5"/>
</dbReference>
<organism evidence="5 6">
    <name type="scientific">Pomacea canaliculata</name>
    <name type="common">Golden apple snail</name>
    <dbReference type="NCBI Taxonomy" id="400727"/>
    <lineage>
        <taxon>Eukaryota</taxon>
        <taxon>Metazoa</taxon>
        <taxon>Spiralia</taxon>
        <taxon>Lophotrochozoa</taxon>
        <taxon>Mollusca</taxon>
        <taxon>Gastropoda</taxon>
        <taxon>Caenogastropoda</taxon>
        <taxon>Architaenioglossa</taxon>
        <taxon>Ampullarioidea</taxon>
        <taxon>Ampullariidae</taxon>
        <taxon>Pomacea</taxon>
    </lineage>
</organism>
<dbReference type="OrthoDB" id="6020506at2759"/>
<name>A0A2T7PB52_POMCA</name>
<dbReference type="SUPFAM" id="SSF52540">
    <property type="entry name" value="P-loop containing nucleoside triphosphate hydrolases"/>
    <property type="match status" value="1"/>
</dbReference>
<keyword evidence="6" id="KW-1185">Reference proteome</keyword>
<dbReference type="SUPFAM" id="SSF54695">
    <property type="entry name" value="POZ domain"/>
    <property type="match status" value="2"/>
</dbReference>
<dbReference type="Gene3D" id="3.40.50.300">
    <property type="entry name" value="P-loop containing nucleotide triphosphate hydrolases"/>
    <property type="match status" value="1"/>
</dbReference>
<accession>A0A2T7PB52</accession>